<dbReference type="InterPro" id="IPR026841">
    <property type="entry name" value="Aur1/Ipt1"/>
</dbReference>
<evidence type="ECO:0000256" key="5">
    <source>
        <dbReference type="SAM" id="Phobius"/>
    </source>
</evidence>
<dbReference type="Gene3D" id="1.20.144.10">
    <property type="entry name" value="Phosphatidic acid phosphatase type 2/haloperoxidase"/>
    <property type="match status" value="1"/>
</dbReference>
<feature type="domain" description="Inositolphosphotransferase Aur1/Ipt1" evidence="6">
    <location>
        <begin position="148"/>
        <end position="313"/>
    </location>
</feature>
<name>A0A9W7G7F0_9STRA</name>
<feature type="transmembrane region" description="Helical" evidence="5">
    <location>
        <begin position="269"/>
        <end position="291"/>
    </location>
</feature>
<keyword evidence="3 5" id="KW-1133">Transmembrane helix</keyword>
<reference evidence="7" key="1">
    <citation type="submission" date="2022-07" db="EMBL/GenBank/DDBJ databases">
        <title>Genome analysis of Parmales, a sister group of diatoms, reveals the evolutionary specialization of diatoms from phago-mixotrophs to photoautotrophs.</title>
        <authorList>
            <person name="Ban H."/>
            <person name="Sato S."/>
            <person name="Yoshikawa S."/>
            <person name="Kazumasa Y."/>
            <person name="Nakamura Y."/>
            <person name="Ichinomiya M."/>
            <person name="Saitoh K."/>
            <person name="Sato N."/>
            <person name="Blanc-Mathieu R."/>
            <person name="Endo H."/>
            <person name="Kuwata A."/>
            <person name="Ogata H."/>
        </authorList>
    </citation>
    <scope>NUCLEOTIDE SEQUENCE</scope>
</reference>
<evidence type="ECO:0000256" key="3">
    <source>
        <dbReference type="ARBA" id="ARBA00022989"/>
    </source>
</evidence>
<protein>
    <recommendedName>
        <fullName evidence="6">Inositolphosphotransferase Aur1/Ipt1 domain-containing protein</fullName>
    </recommendedName>
</protein>
<dbReference type="EMBL" id="BRXZ01007945">
    <property type="protein sequence ID" value="GMI36411.1"/>
    <property type="molecule type" value="Genomic_DNA"/>
</dbReference>
<dbReference type="PANTHER" id="PTHR31310">
    <property type="match status" value="1"/>
</dbReference>
<dbReference type="CDD" id="cd03386">
    <property type="entry name" value="PAP2_Aur1_like"/>
    <property type="match status" value="1"/>
</dbReference>
<accession>A0A9W7G7F0</accession>
<comment type="subcellular location">
    <subcellularLocation>
        <location evidence="1">Membrane</location>
        <topology evidence="1">Multi-pass membrane protein</topology>
    </subcellularLocation>
</comment>
<evidence type="ECO:0000259" key="6">
    <source>
        <dbReference type="Pfam" id="PF14378"/>
    </source>
</evidence>
<dbReference type="AlphaFoldDB" id="A0A9W7G7F0"/>
<evidence type="ECO:0000256" key="1">
    <source>
        <dbReference type="ARBA" id="ARBA00004141"/>
    </source>
</evidence>
<proteinExistence type="predicted"/>
<keyword evidence="2 5" id="KW-0812">Transmembrane</keyword>
<sequence length="370" mass="41401">MHNDMESATDASLCTPYTLICRNSDSSLGSTLEKVEVAPTIEDRVILFFVKNGLNENIAVRLVVSFKQTVYIGLGYGFYSLCRIIANQTNDSDTAYDNAHSIINFENSSGFFTEKEWQELLVSCTFFANNTVHECEPRHENSIEVMEQLNHFYAVAIWVCTSLFFITTLQFAPRHYPVLAWWFCITSSLAAVTFAAFPCAPPRLVKELHIVDALEEFSGIEIYGPDPDEAVAANPYAAFPSMHTGWSALCSLGVVYVVFKERSKGPKGWLQVAAAFFLTIWYPLLTIFTIVVTGNHFWLDAIGGLVYVLIGWIIAKKWLSDFGRMKKLEVVVYGEARGEEEGEGEAEEAVRMKQGISETADGEEQLIVDV</sequence>
<feature type="transmembrane region" description="Helical" evidence="5">
    <location>
        <begin position="152"/>
        <end position="172"/>
    </location>
</feature>
<dbReference type="OrthoDB" id="194676at2759"/>
<dbReference type="Proteomes" id="UP001165082">
    <property type="component" value="Unassembled WGS sequence"/>
</dbReference>
<dbReference type="GO" id="GO:0016020">
    <property type="term" value="C:membrane"/>
    <property type="evidence" value="ECO:0007669"/>
    <property type="project" value="UniProtKB-SubCell"/>
</dbReference>
<evidence type="ECO:0000256" key="2">
    <source>
        <dbReference type="ARBA" id="ARBA00022692"/>
    </source>
</evidence>
<feature type="transmembrane region" description="Helical" evidence="5">
    <location>
        <begin position="297"/>
        <end position="315"/>
    </location>
</feature>
<keyword evidence="4 5" id="KW-0472">Membrane</keyword>
<evidence type="ECO:0000256" key="4">
    <source>
        <dbReference type="ARBA" id="ARBA00023136"/>
    </source>
</evidence>
<dbReference type="InterPro" id="IPR052185">
    <property type="entry name" value="IPC_Synthase-Related"/>
</dbReference>
<keyword evidence="8" id="KW-1185">Reference proteome</keyword>
<organism evidence="7 8">
    <name type="scientific">Triparma retinervis</name>
    <dbReference type="NCBI Taxonomy" id="2557542"/>
    <lineage>
        <taxon>Eukaryota</taxon>
        <taxon>Sar</taxon>
        <taxon>Stramenopiles</taxon>
        <taxon>Ochrophyta</taxon>
        <taxon>Bolidophyceae</taxon>
        <taxon>Parmales</taxon>
        <taxon>Triparmaceae</taxon>
        <taxon>Triparma</taxon>
    </lineage>
</organism>
<dbReference type="PANTHER" id="PTHR31310:SF7">
    <property type="entry name" value="PA-PHOSPHATASE RELATED-FAMILY PROTEIN DDB_G0268928"/>
    <property type="match status" value="1"/>
</dbReference>
<gene>
    <name evidence="7" type="ORF">TrRE_jg11943</name>
</gene>
<feature type="transmembrane region" description="Helical" evidence="5">
    <location>
        <begin position="178"/>
        <end position="197"/>
    </location>
</feature>
<evidence type="ECO:0000313" key="7">
    <source>
        <dbReference type="EMBL" id="GMI36411.1"/>
    </source>
</evidence>
<dbReference type="Pfam" id="PF14378">
    <property type="entry name" value="PAP2_3"/>
    <property type="match status" value="1"/>
</dbReference>
<evidence type="ECO:0000313" key="8">
    <source>
        <dbReference type="Proteomes" id="UP001165082"/>
    </source>
</evidence>
<comment type="caution">
    <text evidence="7">The sequence shown here is derived from an EMBL/GenBank/DDBJ whole genome shotgun (WGS) entry which is preliminary data.</text>
</comment>